<name>A0A8K1FM17_PYTOL</name>
<keyword evidence="2" id="KW-0325">Glycoprotein</keyword>
<dbReference type="Gene3D" id="2.160.20.10">
    <property type="entry name" value="Single-stranded right-handed beta-helix, Pectin lyase-like"/>
    <property type="match status" value="1"/>
</dbReference>
<dbReference type="EMBL" id="SPLM01000072">
    <property type="protein sequence ID" value="TMW63238.1"/>
    <property type="molecule type" value="Genomic_DNA"/>
</dbReference>
<proteinExistence type="predicted"/>
<evidence type="ECO:0000313" key="9">
    <source>
        <dbReference type="EMBL" id="TMW63238.1"/>
    </source>
</evidence>
<keyword evidence="3" id="KW-0456">Lyase</keyword>
<evidence type="ECO:0000256" key="5">
    <source>
        <dbReference type="ARBA" id="ARBA00037631"/>
    </source>
</evidence>
<dbReference type="SUPFAM" id="SSF51126">
    <property type="entry name" value="Pectin lyase-like"/>
    <property type="match status" value="1"/>
</dbReference>
<keyword evidence="10" id="KW-1185">Reference proteome</keyword>
<evidence type="ECO:0000256" key="6">
    <source>
        <dbReference type="ARBA" id="ARBA00039082"/>
    </source>
</evidence>
<evidence type="ECO:0000256" key="3">
    <source>
        <dbReference type="ARBA" id="ARBA00023239"/>
    </source>
</evidence>
<reference evidence="9" key="1">
    <citation type="submission" date="2019-03" db="EMBL/GenBank/DDBJ databases">
        <title>Long read genome sequence of the mycoparasitic Pythium oligandrum ATCC 38472 isolated from sugarbeet rhizosphere.</title>
        <authorList>
            <person name="Gaulin E."/>
        </authorList>
    </citation>
    <scope>NUCLEOTIDE SEQUENCE</scope>
    <source>
        <strain evidence="9">ATCC 38472_TT</strain>
    </source>
</reference>
<gene>
    <name evidence="9" type="ORF">Poli38472_002179</name>
</gene>
<comment type="catalytic activity">
    <reaction evidence="4">
        <text>Eliminative cleavage of (1-&gt;4)-alpha-D-galacturonan methyl ester to give oligosaccharides with 4-deoxy-6-O-methyl-alpha-D-galact-4-enuronosyl groups at their non-reducing ends.</text>
        <dbReference type="EC" id="4.2.2.10"/>
    </reaction>
</comment>
<dbReference type="InterPro" id="IPR045032">
    <property type="entry name" value="PEL"/>
</dbReference>
<sequence>MKIFRAVVIAIVSFTASVQAAVPGAAAGTTGGGNATPVYPTTIAQLKTYLSDSQARVIVLNKNFDFRGSEGTTTERACRPKFALDCIAKNNGYKSQDMLLSVSTSCDGQYVDGIKYDNAGAKGGLVVGSNKTLRGEGRSGVIIGKGLSFQGTNVIVQNIHITELNPHVVWGGDALGFPGLGDTPASKVWIDHVKVSRVGRQMVVTNFAGVNGLTITNSDFDGRTTYSASCDGHHYWGFLLYGKNTRISMYNNVILAMSGRSPKFGGSSDSNVVAHVANNFIWDNTGHSFDVGINSAVIVEGNYFKGITKPITAPIEGSLLMSTANNIGSCAAVLGRNCVANVLETSGTLTSNKDSDALSKVKTLATTFKPATAKGLTYSAKNWGVGDL</sequence>
<dbReference type="SMART" id="SM00656">
    <property type="entry name" value="Amb_all"/>
    <property type="match status" value="1"/>
</dbReference>
<evidence type="ECO:0000259" key="8">
    <source>
        <dbReference type="SMART" id="SM00656"/>
    </source>
</evidence>
<dbReference type="GO" id="GO:0047490">
    <property type="term" value="F:pectin lyase activity"/>
    <property type="evidence" value="ECO:0007669"/>
    <property type="project" value="UniProtKB-EC"/>
</dbReference>
<keyword evidence="1" id="KW-1015">Disulfide bond</keyword>
<dbReference type="OrthoDB" id="1637350at2759"/>
<organism evidence="9 10">
    <name type="scientific">Pythium oligandrum</name>
    <name type="common">Mycoparasitic fungus</name>
    <dbReference type="NCBI Taxonomy" id="41045"/>
    <lineage>
        <taxon>Eukaryota</taxon>
        <taxon>Sar</taxon>
        <taxon>Stramenopiles</taxon>
        <taxon>Oomycota</taxon>
        <taxon>Peronosporomycetes</taxon>
        <taxon>Pythiales</taxon>
        <taxon>Pythiaceae</taxon>
        <taxon>Pythium</taxon>
    </lineage>
</organism>
<evidence type="ECO:0000256" key="4">
    <source>
        <dbReference type="ARBA" id="ARBA00036818"/>
    </source>
</evidence>
<dbReference type="PANTHER" id="PTHR31683:SF67">
    <property type="entry name" value="PECTIN LYASE F-RELATED"/>
    <property type="match status" value="1"/>
</dbReference>
<keyword evidence="7" id="KW-0732">Signal</keyword>
<dbReference type="AlphaFoldDB" id="A0A8K1FM17"/>
<dbReference type="EC" id="4.2.2.10" evidence="6"/>
<accession>A0A8K1FM17</accession>
<evidence type="ECO:0000256" key="1">
    <source>
        <dbReference type="ARBA" id="ARBA00023157"/>
    </source>
</evidence>
<evidence type="ECO:0000256" key="2">
    <source>
        <dbReference type="ARBA" id="ARBA00023180"/>
    </source>
</evidence>
<feature type="signal peptide" evidence="7">
    <location>
        <begin position="1"/>
        <end position="20"/>
    </location>
</feature>
<evidence type="ECO:0000256" key="7">
    <source>
        <dbReference type="SAM" id="SignalP"/>
    </source>
</evidence>
<feature type="domain" description="Pectate lyase" evidence="8">
    <location>
        <begin position="94"/>
        <end position="310"/>
    </location>
</feature>
<comment type="function">
    <text evidence="5">Pectinolytic enzymes consist of four classes of enzymes: pectin lyase, polygalacturonase, pectin methylesterase and rhamnogalacturonase. Among pectinolytic enzymes, pectin lyase is the most important in depolymerization of pectin, since it cleaves internal glycosidic bonds of highly methylated pectins.</text>
</comment>
<dbReference type="InterPro" id="IPR002022">
    <property type="entry name" value="Pec_lyase"/>
</dbReference>
<protein>
    <recommendedName>
        <fullName evidence="6">pectin lyase</fullName>
        <ecNumber evidence="6">4.2.2.10</ecNumber>
    </recommendedName>
</protein>
<comment type="caution">
    <text evidence="9">The sequence shown here is derived from an EMBL/GenBank/DDBJ whole genome shotgun (WGS) entry which is preliminary data.</text>
</comment>
<dbReference type="InterPro" id="IPR011050">
    <property type="entry name" value="Pectin_lyase_fold/virulence"/>
</dbReference>
<feature type="chain" id="PRO_5035423667" description="pectin lyase" evidence="7">
    <location>
        <begin position="21"/>
        <end position="388"/>
    </location>
</feature>
<dbReference type="GO" id="GO:0030570">
    <property type="term" value="F:pectate lyase activity"/>
    <property type="evidence" value="ECO:0007669"/>
    <property type="project" value="InterPro"/>
</dbReference>
<dbReference type="PANTHER" id="PTHR31683">
    <property type="entry name" value="PECTATE LYASE 18-RELATED"/>
    <property type="match status" value="1"/>
</dbReference>
<evidence type="ECO:0000313" key="10">
    <source>
        <dbReference type="Proteomes" id="UP000794436"/>
    </source>
</evidence>
<dbReference type="InterPro" id="IPR012334">
    <property type="entry name" value="Pectin_lyas_fold"/>
</dbReference>
<dbReference type="Pfam" id="PF00544">
    <property type="entry name" value="Pectate_lyase_4"/>
    <property type="match status" value="1"/>
</dbReference>
<dbReference type="Proteomes" id="UP000794436">
    <property type="component" value="Unassembled WGS sequence"/>
</dbReference>